<sequence>MPLIMTLASIKHSPPPSISSQTANHSRWRRGLAMFTKWSQNSRNKKRWDNSPTALAAATEKVCHRHASSTIKCEDLTAKEFAQLTGIKIRTTDDTSSNASYININDDETENEDEEEAYYATAPLTTDLPINAYQFSVQSARSAQSSESRAKQSLLRIWDSDYWHHQSHAITFHPAATNSRIHPTKSKSVPVQPIPIHSSACSDHTALSSVGSTFSAHSSSGSTEATSYTSHDTPFLSHIRRQSTFALDPTAKPQQRATNVIKKGRFQIVLGHDHDGTDEQVIALPEQVVEWKRKRIDG</sequence>
<name>A0A162TLE3_PHYB8</name>
<proteinExistence type="predicted"/>
<accession>A0A162TLE3</accession>
<keyword evidence="2" id="KW-1185">Reference proteome</keyword>
<dbReference type="EMBL" id="KV440991">
    <property type="protein sequence ID" value="OAD69472.1"/>
    <property type="molecule type" value="Genomic_DNA"/>
</dbReference>
<dbReference type="AlphaFoldDB" id="A0A162TLE3"/>
<reference evidence="2" key="1">
    <citation type="submission" date="2015-06" db="EMBL/GenBank/DDBJ databases">
        <title>Expansion of signal transduction pathways in fungi by whole-genome duplication.</title>
        <authorList>
            <consortium name="DOE Joint Genome Institute"/>
            <person name="Corrochano L.M."/>
            <person name="Kuo A."/>
            <person name="Marcet-Houben M."/>
            <person name="Polaino S."/>
            <person name="Salamov A."/>
            <person name="Villalobos J.M."/>
            <person name="Alvarez M.I."/>
            <person name="Avalos J."/>
            <person name="Benito E.P."/>
            <person name="Benoit I."/>
            <person name="Burger G."/>
            <person name="Camino L.P."/>
            <person name="Canovas D."/>
            <person name="Cerda-Olmedo E."/>
            <person name="Cheng J.-F."/>
            <person name="Dominguez A."/>
            <person name="Elias M."/>
            <person name="Eslava A.P."/>
            <person name="Glaser F."/>
            <person name="Grimwood J."/>
            <person name="Gutierrez G."/>
            <person name="Heitman J."/>
            <person name="Henrissat B."/>
            <person name="Iturriaga E.A."/>
            <person name="Lang B.F."/>
            <person name="Lavin J.L."/>
            <person name="Lee S."/>
            <person name="Li W."/>
            <person name="Lindquist E."/>
            <person name="Lopez-Garcia S."/>
            <person name="Luque E.M."/>
            <person name="Marcos A.T."/>
            <person name="Martin J."/>
            <person name="McCluskey K."/>
            <person name="Medina H.R."/>
            <person name="Miralles-Duran A."/>
            <person name="Miyazaki A."/>
            <person name="Munoz-Torres E."/>
            <person name="Oguiza J.A."/>
            <person name="Ohm R."/>
            <person name="Olmedo M."/>
            <person name="Orejas M."/>
            <person name="Ortiz-Castellanos L."/>
            <person name="Pisabarro A.G."/>
            <person name="Rodriguez-Romero J."/>
            <person name="Ruiz-Herrera J."/>
            <person name="Ruiz-Vazquez R."/>
            <person name="Sanz C."/>
            <person name="Schackwitz W."/>
            <person name="Schmutz J."/>
            <person name="Shahriari M."/>
            <person name="Shelest E."/>
            <person name="Silva-Franco F."/>
            <person name="Soanes D."/>
            <person name="Syed K."/>
            <person name="Tagua V.G."/>
            <person name="Talbot N.J."/>
            <person name="Thon M."/>
            <person name="De vries R.P."/>
            <person name="Wiebenga A."/>
            <person name="Yadav J.S."/>
            <person name="Braun E.L."/>
            <person name="Baker S."/>
            <person name="Garre V."/>
            <person name="Horwitz B."/>
            <person name="Torres-Martinez S."/>
            <person name="Idnurm A."/>
            <person name="Herrera-Estrella A."/>
            <person name="Gabaldon T."/>
            <person name="Grigoriev I.V."/>
        </authorList>
    </citation>
    <scope>NUCLEOTIDE SEQUENCE [LARGE SCALE GENOMIC DNA]</scope>
    <source>
        <strain evidence="2">NRRL 1555(-)</strain>
    </source>
</reference>
<dbReference type="OrthoDB" id="2272820at2759"/>
<dbReference type="InParanoid" id="A0A162TLE3"/>
<dbReference type="VEuPathDB" id="FungiDB:PHYBLDRAFT_188260"/>
<evidence type="ECO:0000313" key="2">
    <source>
        <dbReference type="Proteomes" id="UP000077315"/>
    </source>
</evidence>
<dbReference type="Proteomes" id="UP000077315">
    <property type="component" value="Unassembled WGS sequence"/>
</dbReference>
<gene>
    <name evidence="1" type="ORF">PHYBLDRAFT_188260</name>
</gene>
<dbReference type="GeneID" id="29000379"/>
<organism evidence="1 2">
    <name type="scientific">Phycomyces blakesleeanus (strain ATCC 8743b / DSM 1359 / FGSC 10004 / NBRC 33097 / NRRL 1555)</name>
    <dbReference type="NCBI Taxonomy" id="763407"/>
    <lineage>
        <taxon>Eukaryota</taxon>
        <taxon>Fungi</taxon>
        <taxon>Fungi incertae sedis</taxon>
        <taxon>Mucoromycota</taxon>
        <taxon>Mucoromycotina</taxon>
        <taxon>Mucoromycetes</taxon>
        <taxon>Mucorales</taxon>
        <taxon>Phycomycetaceae</taxon>
        <taxon>Phycomyces</taxon>
    </lineage>
</organism>
<evidence type="ECO:0000313" key="1">
    <source>
        <dbReference type="EMBL" id="OAD69472.1"/>
    </source>
</evidence>
<dbReference type="RefSeq" id="XP_018287512.1">
    <property type="nucleotide sequence ID" value="XM_018439473.1"/>
</dbReference>
<protein>
    <submittedName>
        <fullName evidence="1">Uncharacterized protein</fullName>
    </submittedName>
</protein>